<dbReference type="InterPro" id="IPR005475">
    <property type="entry name" value="Transketolase-like_Pyr-bd"/>
</dbReference>
<evidence type="ECO:0000256" key="3">
    <source>
        <dbReference type="ARBA" id="ARBA00023052"/>
    </source>
</evidence>
<dbReference type="FunFam" id="3.40.50.920:FF:000001">
    <property type="entry name" value="Pyruvate dehydrogenase E1 beta subunit"/>
    <property type="match status" value="1"/>
</dbReference>
<dbReference type="Proteomes" id="UP000198822">
    <property type="component" value="Chromosome I"/>
</dbReference>
<accession>A0A1G8GXP3</accession>
<name>A0A1G8GXP3_9MICO</name>
<dbReference type="InterPro" id="IPR009014">
    <property type="entry name" value="Transketo_C/PFOR_II"/>
</dbReference>
<dbReference type="SUPFAM" id="SSF52922">
    <property type="entry name" value="TK C-terminal domain-like"/>
    <property type="match status" value="1"/>
</dbReference>
<dbReference type="OrthoDB" id="3457658at2"/>
<keyword evidence="3" id="KW-0786">Thiamine pyrophosphate</keyword>
<dbReference type="EMBL" id="LT629695">
    <property type="protein sequence ID" value="SDH99168.1"/>
    <property type="molecule type" value="Genomic_DNA"/>
</dbReference>
<dbReference type="PANTHER" id="PTHR43257:SF2">
    <property type="entry name" value="PYRUVATE DEHYDROGENASE E1 COMPONENT SUBUNIT BETA"/>
    <property type="match status" value="1"/>
</dbReference>
<dbReference type="InterPro" id="IPR029061">
    <property type="entry name" value="THDP-binding"/>
</dbReference>
<dbReference type="CDD" id="cd07036">
    <property type="entry name" value="TPP_PYR_E1-PDHc-beta_like"/>
    <property type="match status" value="1"/>
</dbReference>
<dbReference type="PANTHER" id="PTHR43257">
    <property type="entry name" value="PYRUVATE DEHYDROGENASE E1 COMPONENT BETA SUBUNIT"/>
    <property type="match status" value="1"/>
</dbReference>
<dbReference type="Pfam" id="PF02779">
    <property type="entry name" value="Transket_pyr"/>
    <property type="match status" value="1"/>
</dbReference>
<dbReference type="GO" id="GO:0016491">
    <property type="term" value="F:oxidoreductase activity"/>
    <property type="evidence" value="ECO:0007669"/>
    <property type="project" value="UniProtKB-KW"/>
</dbReference>
<protein>
    <submittedName>
        <fullName evidence="5">Pyruvate dehydrogenase E1 component beta subunit</fullName>
    </submittedName>
</protein>
<dbReference type="InterPro" id="IPR033248">
    <property type="entry name" value="Transketolase_C"/>
</dbReference>
<comment type="cofactor">
    <cofactor evidence="1">
        <name>thiamine diphosphate</name>
        <dbReference type="ChEBI" id="CHEBI:58937"/>
    </cofactor>
</comment>
<dbReference type="SMART" id="SM00861">
    <property type="entry name" value="Transket_pyr"/>
    <property type="match status" value="1"/>
</dbReference>
<evidence type="ECO:0000256" key="1">
    <source>
        <dbReference type="ARBA" id="ARBA00001964"/>
    </source>
</evidence>
<evidence type="ECO:0000313" key="5">
    <source>
        <dbReference type="EMBL" id="SDH99168.1"/>
    </source>
</evidence>
<dbReference type="GO" id="GO:0000287">
    <property type="term" value="F:magnesium ion binding"/>
    <property type="evidence" value="ECO:0007669"/>
    <property type="project" value="UniProtKB-ARBA"/>
</dbReference>
<dbReference type="RefSeq" id="WP_092506520.1">
    <property type="nucleotide sequence ID" value="NZ_LT629695.1"/>
</dbReference>
<gene>
    <name evidence="5" type="ORF">SAMN04489720_3117</name>
</gene>
<dbReference type="Pfam" id="PF02780">
    <property type="entry name" value="Transketolase_C"/>
    <property type="match status" value="1"/>
</dbReference>
<dbReference type="Gene3D" id="3.40.50.920">
    <property type="match status" value="1"/>
</dbReference>
<dbReference type="FunFam" id="3.40.50.970:FF:000001">
    <property type="entry name" value="Pyruvate dehydrogenase E1 beta subunit"/>
    <property type="match status" value="1"/>
</dbReference>
<evidence type="ECO:0000259" key="4">
    <source>
        <dbReference type="SMART" id="SM00861"/>
    </source>
</evidence>
<proteinExistence type="predicted"/>
<keyword evidence="2" id="KW-0560">Oxidoreductase</keyword>
<dbReference type="STRING" id="399736.SAMN04489720_3117"/>
<sequence length="350" mass="37619">MTAVDTSAQTTTETLQLGKAIGAALHDALEADEKVFLMGEDIGQLGGVFRVTDGLQATFGPQRVIDSPLAESAIIGTAIGMAYRGYRPVVEIQFDGFIYPGFDQIVAQVAKLHYRTKGRVRMPMVIRVPYGGDIGSVEHHSESPESYFAHTAGLRVVTAATPQEAYSTLRAAIASDDPVLFFEPKSRYWSKGEVDRSIVRDLDTATVLVPGRDVTVATYGPVVQTALQAAEAAADEGIEIEVIDLRSISPLDVDTVIASVERTGRLVVAHEAPKEASVSSELVASVVERAFASLQAAPERVTAYDTPYPPSAFEESYLPSVDRILDAVDRALGRRHSRSDAQTTLQGGAR</sequence>
<dbReference type="AlphaFoldDB" id="A0A1G8GXP3"/>
<dbReference type="Gene3D" id="3.40.50.970">
    <property type="match status" value="1"/>
</dbReference>
<dbReference type="SUPFAM" id="SSF52518">
    <property type="entry name" value="Thiamin diphosphate-binding fold (THDP-binding)"/>
    <property type="match status" value="1"/>
</dbReference>
<keyword evidence="6" id="KW-1185">Reference proteome</keyword>
<reference evidence="6" key="1">
    <citation type="submission" date="2016-10" db="EMBL/GenBank/DDBJ databases">
        <authorList>
            <person name="Varghese N."/>
            <person name="Submissions S."/>
        </authorList>
    </citation>
    <scope>NUCLEOTIDE SEQUENCE [LARGE SCALE GENOMIC DNA]</scope>
    <source>
        <strain evidence="6">DSM 22002</strain>
    </source>
</reference>
<keyword evidence="5" id="KW-0670">Pyruvate</keyword>
<feature type="domain" description="Transketolase-like pyrimidine-binding" evidence="4">
    <location>
        <begin position="15"/>
        <end position="190"/>
    </location>
</feature>
<evidence type="ECO:0000313" key="6">
    <source>
        <dbReference type="Proteomes" id="UP000198822"/>
    </source>
</evidence>
<evidence type="ECO:0000256" key="2">
    <source>
        <dbReference type="ARBA" id="ARBA00023002"/>
    </source>
</evidence>
<organism evidence="5 6">
    <name type="scientific">Agrococcus jejuensis</name>
    <dbReference type="NCBI Taxonomy" id="399736"/>
    <lineage>
        <taxon>Bacteria</taxon>
        <taxon>Bacillati</taxon>
        <taxon>Actinomycetota</taxon>
        <taxon>Actinomycetes</taxon>
        <taxon>Micrococcales</taxon>
        <taxon>Microbacteriaceae</taxon>
        <taxon>Agrococcus</taxon>
    </lineage>
</organism>